<evidence type="ECO:0000256" key="3">
    <source>
        <dbReference type="ARBA" id="ARBA00023004"/>
    </source>
</evidence>
<dbReference type="GO" id="GO:0046872">
    <property type="term" value="F:metal ion binding"/>
    <property type="evidence" value="ECO:0007669"/>
    <property type="project" value="UniProtKB-KW"/>
</dbReference>
<dbReference type="PROSITE" id="PS00550">
    <property type="entry name" value="HEMERYTHRINS"/>
    <property type="match status" value="1"/>
</dbReference>
<organism evidence="5 6">
    <name type="scientific">Cupriavidus basilensis OR16</name>
    <dbReference type="NCBI Taxonomy" id="1127483"/>
    <lineage>
        <taxon>Bacteria</taxon>
        <taxon>Pseudomonadati</taxon>
        <taxon>Pseudomonadota</taxon>
        <taxon>Betaproteobacteria</taxon>
        <taxon>Burkholderiales</taxon>
        <taxon>Burkholderiaceae</taxon>
        <taxon>Cupriavidus</taxon>
    </lineage>
</organism>
<dbReference type="InterPro" id="IPR016131">
    <property type="entry name" value="Haemerythrin_Fe_BS"/>
</dbReference>
<evidence type="ECO:0000259" key="4">
    <source>
        <dbReference type="Pfam" id="PF01814"/>
    </source>
</evidence>
<reference evidence="5 6" key="1">
    <citation type="journal article" date="2012" name="J. Bacteriol.">
        <title>De Novo Genome Project of Cupriavidus basilensis OR16.</title>
        <authorList>
            <person name="Cserhati M."/>
            <person name="Kriszt B."/>
            <person name="Szoboszlay S."/>
            <person name="Toth A."/>
            <person name="Szabo I."/>
            <person name="Tancsics A."/>
            <person name="Nagy I."/>
            <person name="Horvath B."/>
            <person name="Nagy I."/>
            <person name="Kukolya J."/>
        </authorList>
    </citation>
    <scope>NUCLEOTIDE SEQUENCE [LARGE SCALE GENOMIC DNA]</scope>
    <source>
        <strain evidence="5 6">OR16</strain>
    </source>
</reference>
<evidence type="ECO:0000313" key="5">
    <source>
        <dbReference type="EMBL" id="EHP38807.1"/>
    </source>
</evidence>
<evidence type="ECO:0000313" key="6">
    <source>
        <dbReference type="Proteomes" id="UP000005808"/>
    </source>
</evidence>
<dbReference type="SUPFAM" id="SSF47188">
    <property type="entry name" value="Hemerythrin-like"/>
    <property type="match status" value="1"/>
</dbReference>
<name>H1SFE3_9BURK</name>
<keyword evidence="2" id="KW-0479">Metal-binding</keyword>
<dbReference type="NCBIfam" id="NF002522">
    <property type="entry name" value="PRK01917.1"/>
    <property type="match status" value="1"/>
</dbReference>
<evidence type="ECO:0000256" key="1">
    <source>
        <dbReference type="ARBA" id="ARBA00010587"/>
    </source>
</evidence>
<proteinExistence type="inferred from homology"/>
<comment type="caution">
    <text evidence="5">The sequence shown here is derived from an EMBL/GenBank/DDBJ whole genome shotgun (WGS) entry which is preliminary data.</text>
</comment>
<dbReference type="Proteomes" id="UP000005808">
    <property type="component" value="Unassembled WGS sequence"/>
</dbReference>
<dbReference type="CDD" id="cd12107">
    <property type="entry name" value="Hemerythrin"/>
    <property type="match status" value="1"/>
</dbReference>
<keyword evidence="3" id="KW-0408">Iron</keyword>
<dbReference type="InterPro" id="IPR012827">
    <property type="entry name" value="Hemerythrin_metal-bd"/>
</dbReference>
<dbReference type="PATRIC" id="fig|1127483.3.peg.7056"/>
<dbReference type="Pfam" id="PF01814">
    <property type="entry name" value="Hemerythrin"/>
    <property type="match status" value="1"/>
</dbReference>
<dbReference type="EMBL" id="AHJE01000108">
    <property type="protein sequence ID" value="EHP38807.1"/>
    <property type="molecule type" value="Genomic_DNA"/>
</dbReference>
<gene>
    <name evidence="5" type="ORF">OR16_35320</name>
</gene>
<dbReference type="NCBIfam" id="TIGR02481">
    <property type="entry name" value="hemeryth_dom"/>
    <property type="match status" value="1"/>
</dbReference>
<accession>H1SFE3</accession>
<comment type="similarity">
    <text evidence="1">Belongs to the hemerythrin family.</text>
</comment>
<feature type="domain" description="Hemerythrin-like" evidence="4">
    <location>
        <begin position="77"/>
        <end position="179"/>
    </location>
</feature>
<sequence length="199" mass="21859">MGSQGSAWRGERASLEHTLRVPPSLAALRFVLDQAEPPRIRYPCSLRDFVPSNMTDSSLPGTATLAPDLLLGEPVTDATHAEFVQLLDAATRADDAGFLAALDEWIDHTRHHFGQEEAWMEAMAFGPQHCHRGEHEQVLAVAGAVRDKVAEGDLALGRRLLSELPGWFDQHVKAMDAMMVNHMRENGFSLIEAPSEQAA</sequence>
<evidence type="ECO:0000256" key="2">
    <source>
        <dbReference type="ARBA" id="ARBA00022723"/>
    </source>
</evidence>
<dbReference type="AlphaFoldDB" id="H1SFE3"/>
<protein>
    <submittedName>
        <fullName evidence="5">Cation-binding hemerythrin HHE family protein</fullName>
    </submittedName>
</protein>
<dbReference type="InterPro" id="IPR035938">
    <property type="entry name" value="Hemerythrin-like_sf"/>
</dbReference>
<dbReference type="Gene3D" id="1.20.120.50">
    <property type="entry name" value="Hemerythrin-like"/>
    <property type="match status" value="1"/>
</dbReference>
<dbReference type="InterPro" id="IPR012312">
    <property type="entry name" value="Hemerythrin-like"/>
</dbReference>